<dbReference type="InterPro" id="IPR027417">
    <property type="entry name" value="P-loop_NTPase"/>
</dbReference>
<dbReference type="EMBL" id="LSSK01001323">
    <property type="protein sequence ID" value="OMH80034.1"/>
    <property type="molecule type" value="Genomic_DNA"/>
</dbReference>
<dbReference type="AlphaFoldDB" id="A0A1R1PGC8"/>
<keyword evidence="1" id="KW-0547">Nucleotide-binding</keyword>
<keyword evidence="4" id="KW-1185">Reference proteome</keyword>
<dbReference type="PANTHER" id="PTHR45782">
    <property type="entry name" value="MITOCHONDRIAL RIBOSOME-ASSOCIATED GTPASE 1"/>
    <property type="match status" value="1"/>
</dbReference>
<comment type="caution">
    <text evidence="3">The sequence shown here is derived from an EMBL/GenBank/DDBJ whole genome shotgun (WGS) entry which is preliminary data.</text>
</comment>
<dbReference type="Proteomes" id="UP000188320">
    <property type="component" value="Unassembled WGS sequence"/>
</dbReference>
<evidence type="ECO:0000256" key="1">
    <source>
        <dbReference type="ARBA" id="ARBA00022741"/>
    </source>
</evidence>
<reference evidence="4" key="1">
    <citation type="submission" date="2017-01" db="EMBL/GenBank/DDBJ databases">
        <authorList>
            <person name="Wang Y."/>
            <person name="White M."/>
            <person name="Kvist S."/>
            <person name="Moncalvo J.-M."/>
        </authorList>
    </citation>
    <scope>NUCLEOTIDE SEQUENCE [LARGE SCALE GENOMIC DNA]</scope>
    <source>
        <strain evidence="4">COL-18-3</strain>
    </source>
</reference>
<dbReference type="OrthoDB" id="269151at2759"/>
<dbReference type="PANTHER" id="PTHR45782:SF4">
    <property type="entry name" value="MITOCHONDRIAL RIBOSOME-ASSOCIATED GTPASE 1"/>
    <property type="match status" value="1"/>
</dbReference>
<dbReference type="GO" id="GO:0003924">
    <property type="term" value="F:GTPase activity"/>
    <property type="evidence" value="ECO:0007669"/>
    <property type="project" value="TreeGrafter"/>
</dbReference>
<sequence>MSGSVGEGFRTVYQTTKRLNWFPGHMAKGLKQIKDNLNQVNLVVEVRDARVPFSSINAEFEKINQEM</sequence>
<protein>
    <submittedName>
        <fullName evidence="3">Mitochondrial GTPase 1</fullName>
    </submittedName>
</protein>
<dbReference type="GO" id="GO:0032543">
    <property type="term" value="P:mitochondrial translation"/>
    <property type="evidence" value="ECO:0007669"/>
    <property type="project" value="TreeGrafter"/>
</dbReference>
<evidence type="ECO:0000256" key="2">
    <source>
        <dbReference type="ARBA" id="ARBA00023134"/>
    </source>
</evidence>
<name>A0A1R1PGC8_ZANCU</name>
<keyword evidence="2" id="KW-0342">GTP-binding</keyword>
<gene>
    <name evidence="3" type="ORF">AX774_g6536</name>
</gene>
<evidence type="ECO:0000313" key="3">
    <source>
        <dbReference type="EMBL" id="OMH80034.1"/>
    </source>
</evidence>
<dbReference type="GO" id="GO:0005739">
    <property type="term" value="C:mitochondrion"/>
    <property type="evidence" value="ECO:0007669"/>
    <property type="project" value="TreeGrafter"/>
</dbReference>
<proteinExistence type="predicted"/>
<evidence type="ECO:0000313" key="4">
    <source>
        <dbReference type="Proteomes" id="UP000188320"/>
    </source>
</evidence>
<organism evidence="3 4">
    <name type="scientific">Zancudomyces culisetae</name>
    <name type="common">Gut fungus</name>
    <name type="synonym">Smittium culisetae</name>
    <dbReference type="NCBI Taxonomy" id="1213189"/>
    <lineage>
        <taxon>Eukaryota</taxon>
        <taxon>Fungi</taxon>
        <taxon>Fungi incertae sedis</taxon>
        <taxon>Zoopagomycota</taxon>
        <taxon>Kickxellomycotina</taxon>
        <taxon>Harpellomycetes</taxon>
        <taxon>Harpellales</taxon>
        <taxon>Legeriomycetaceae</taxon>
        <taxon>Zancudomyces</taxon>
    </lineage>
</organism>
<accession>A0A1R1PGC8</accession>
<dbReference type="GO" id="GO:0005525">
    <property type="term" value="F:GTP binding"/>
    <property type="evidence" value="ECO:0007669"/>
    <property type="project" value="UniProtKB-KW"/>
</dbReference>
<dbReference type="Gene3D" id="3.40.50.300">
    <property type="entry name" value="P-loop containing nucleotide triphosphate hydrolases"/>
    <property type="match status" value="1"/>
</dbReference>